<evidence type="ECO:0000256" key="4">
    <source>
        <dbReference type="ARBA" id="ARBA00022989"/>
    </source>
</evidence>
<keyword evidence="3 8" id="KW-0812">Transmembrane</keyword>
<dbReference type="SUPFAM" id="SSF82866">
    <property type="entry name" value="Multidrug efflux transporter AcrB transmembrane domain"/>
    <property type="match status" value="2"/>
</dbReference>
<dbReference type="InterPro" id="IPR004869">
    <property type="entry name" value="MMPL_dom"/>
</dbReference>
<feature type="transmembrane region" description="Helical" evidence="8">
    <location>
        <begin position="556"/>
        <end position="576"/>
    </location>
</feature>
<comment type="caution">
    <text evidence="10">The sequence shown here is derived from an EMBL/GenBank/DDBJ whole genome shotgun (WGS) entry which is preliminary data.</text>
</comment>
<feature type="transmembrane region" description="Helical" evidence="8">
    <location>
        <begin position="528"/>
        <end position="550"/>
    </location>
</feature>
<dbReference type="InterPro" id="IPR050545">
    <property type="entry name" value="Mycobact_MmpL"/>
</dbReference>
<evidence type="ECO:0000256" key="6">
    <source>
        <dbReference type="SAM" id="Coils"/>
    </source>
</evidence>
<evidence type="ECO:0000256" key="8">
    <source>
        <dbReference type="SAM" id="Phobius"/>
    </source>
</evidence>
<feature type="transmembrane region" description="Helical" evidence="8">
    <location>
        <begin position="502"/>
        <end position="521"/>
    </location>
</feature>
<feature type="compositionally biased region" description="Basic and acidic residues" evidence="7">
    <location>
        <begin position="137"/>
        <end position="154"/>
    </location>
</feature>
<evidence type="ECO:0000256" key="1">
    <source>
        <dbReference type="ARBA" id="ARBA00004651"/>
    </source>
</evidence>
<keyword evidence="11" id="KW-1185">Reference proteome</keyword>
<feature type="transmembrane region" description="Helical" evidence="8">
    <location>
        <begin position="920"/>
        <end position="943"/>
    </location>
</feature>
<gene>
    <name evidence="10" type="primary">smc_1</name>
    <name evidence="10" type="ORF">HAPAU_00540</name>
</gene>
<reference evidence="10 11" key="1">
    <citation type="submission" date="2016-02" db="EMBL/GenBank/DDBJ databases">
        <title>Genome sequence of Halalkalicoccus paucihalophilus DSM 24557.</title>
        <authorList>
            <person name="Poehlein A."/>
            <person name="Daniel R."/>
        </authorList>
    </citation>
    <scope>NUCLEOTIDE SEQUENCE [LARGE SCALE GENOMIC DNA]</scope>
    <source>
        <strain evidence="10 11">DSM 24557</strain>
    </source>
</reference>
<feature type="transmembrane region" description="Helical" evidence="8">
    <location>
        <begin position="16"/>
        <end position="36"/>
    </location>
</feature>
<sequence length="1104" mass="118093">MRAADRLIEFVTERSRIVIAVFLIVTLVVGSGVGAISQSSSLDQFQTDSEAADKQAYIDEHFGGDENTTTAQLIVRGEDTLSKESLLSTLELQGEFRGNGTIDGTLAEEPFGDLSNVVATAAIRGERADELEDRSEDLEARGEALDERSQRLEAEGEALESEGEELAARGEALESDAADLEADAADLEERRTTLEEDRAAIEARGEFMAGTLDETRDLRIAADTGEITEAEYEAGIANLDTEARERLPAEEYAAFSSLIDDVADAQADLNALDARYRAGEITAAEYETRSAEPAAEIEAAYAAIENEVLAPAGSDLAERGEALESDAAELEQRQATLEERGDALEADREALEQRGDELEAEGEALEEEATALEDESEALEDDFAAISGIDPSIDERIAQLESMSQSEIDDVLETVLSEDAPREVFVFLPTDYEPGSTSADARAIYVTQTTGEDTVIEGEAPPSLVDSQLAMADIVEERFGSSGFVFGSGIISDEIERSLTDSLGIVLPLALGFVGVVLVIAYRDPLDIVLGGAGILVVLLWTFGFMGWAGIAFNQIMIAVPVLLIGLSIDYAIHVFMRHREQRAESDEGTRQAMTVVLSGLGMAFVWVTATAVIGFLSNLVSPVGPIREFGIASAVGIVSALLVFGLLLPAAKVELDAALESRGYDRKKRAFGTGGGPASEFLSLGGRVARRAPWAVIVVVLLLTAGSAYGAAGIDTSFEQEDFIADDPPDWMQNLPEPLAVGQYDSKEDLEYVNEHFLREDTRTEVLVEGEITRDDTLTRLAEAEEIAAESDSVVILSSGEADVRSPLSVMESVAEEDESFEEVFTAADTNADGVPDRSVEGVYDALFATDTEAASGVIHRTETGEYEAFRLVISIQGSAATDLATEETRGVAAVLDGDGLEATATGQLIVFGIVEDELLQTVIESMLVTLVVVFAFLMFAYRWANDSAILGAVTLLPIVFSVAWILGTMYLLGIPFNVMTGTITSLTIGLGVAYNIHMTERFLIERERGRDLFEALDRSVRGTGGALLGSAATTVGGFGVLVFAILPPLQQFGLITGLTIVYAFLGSVFVLPSLLVVWARYLGPDRGHTTGTETTTPAGGSD</sequence>
<proteinExistence type="predicted"/>
<feature type="compositionally biased region" description="Acidic residues" evidence="7">
    <location>
        <begin position="155"/>
        <end position="165"/>
    </location>
</feature>
<feature type="transmembrane region" description="Helical" evidence="8">
    <location>
        <begin position="630"/>
        <end position="649"/>
    </location>
</feature>
<dbReference type="GO" id="GO:0005886">
    <property type="term" value="C:plasma membrane"/>
    <property type="evidence" value="ECO:0007669"/>
    <property type="project" value="UniProtKB-SubCell"/>
</dbReference>
<feature type="transmembrane region" description="Helical" evidence="8">
    <location>
        <begin position="596"/>
        <end position="618"/>
    </location>
</feature>
<evidence type="ECO:0000259" key="9">
    <source>
        <dbReference type="PROSITE" id="PS50156"/>
    </source>
</evidence>
<evidence type="ECO:0000256" key="3">
    <source>
        <dbReference type="ARBA" id="ARBA00022692"/>
    </source>
</evidence>
<protein>
    <submittedName>
        <fullName evidence="10">Chromosome partition protein Smc</fullName>
    </submittedName>
</protein>
<evidence type="ECO:0000256" key="5">
    <source>
        <dbReference type="ARBA" id="ARBA00023136"/>
    </source>
</evidence>
<evidence type="ECO:0000313" key="11">
    <source>
        <dbReference type="Proteomes" id="UP000075321"/>
    </source>
</evidence>
<dbReference type="PATRIC" id="fig|1008153.3.peg.58"/>
<accession>A0A151AI91</accession>
<keyword evidence="5 8" id="KW-0472">Membrane</keyword>
<dbReference type="PROSITE" id="PS50156">
    <property type="entry name" value="SSD"/>
    <property type="match status" value="2"/>
</dbReference>
<feature type="transmembrane region" description="Helical" evidence="8">
    <location>
        <begin position="1054"/>
        <end position="1080"/>
    </location>
</feature>
<dbReference type="Pfam" id="PF03176">
    <property type="entry name" value="MMPL"/>
    <property type="match status" value="2"/>
</dbReference>
<keyword evidence="2" id="KW-1003">Cell membrane</keyword>
<name>A0A151AI91_9EURY</name>
<feature type="transmembrane region" description="Helical" evidence="8">
    <location>
        <begin position="950"/>
        <end position="974"/>
    </location>
</feature>
<dbReference type="RefSeq" id="WP_066378072.1">
    <property type="nucleotide sequence ID" value="NZ_LTAZ01000001.1"/>
</dbReference>
<keyword evidence="4 8" id="KW-1133">Transmembrane helix</keyword>
<dbReference type="AlphaFoldDB" id="A0A151AI91"/>
<feature type="transmembrane region" description="Helical" evidence="8">
    <location>
        <begin position="1028"/>
        <end position="1048"/>
    </location>
</feature>
<evidence type="ECO:0000313" key="10">
    <source>
        <dbReference type="EMBL" id="KYH27388.1"/>
    </source>
</evidence>
<dbReference type="PANTHER" id="PTHR33406">
    <property type="entry name" value="MEMBRANE PROTEIN MJ1562-RELATED"/>
    <property type="match status" value="1"/>
</dbReference>
<feature type="coiled-coil region" evidence="6">
    <location>
        <begin position="320"/>
        <end position="382"/>
    </location>
</feature>
<feature type="domain" description="SSD" evidence="9">
    <location>
        <begin position="919"/>
        <end position="1079"/>
    </location>
</feature>
<dbReference type="InterPro" id="IPR000731">
    <property type="entry name" value="SSD"/>
</dbReference>
<dbReference type="PANTHER" id="PTHR33406:SF13">
    <property type="entry name" value="MEMBRANE PROTEIN YDFJ"/>
    <property type="match status" value="1"/>
</dbReference>
<organism evidence="10 11">
    <name type="scientific">Halalkalicoccus paucihalophilus</name>
    <dbReference type="NCBI Taxonomy" id="1008153"/>
    <lineage>
        <taxon>Archaea</taxon>
        <taxon>Methanobacteriati</taxon>
        <taxon>Methanobacteriota</taxon>
        <taxon>Stenosarchaea group</taxon>
        <taxon>Halobacteria</taxon>
        <taxon>Halobacteriales</taxon>
        <taxon>Halococcaceae</taxon>
        <taxon>Halalkalicoccus</taxon>
    </lineage>
</organism>
<dbReference type="Gene3D" id="1.20.1640.10">
    <property type="entry name" value="Multidrug efflux transporter AcrB transmembrane domain"/>
    <property type="match status" value="2"/>
</dbReference>
<dbReference type="Proteomes" id="UP000075321">
    <property type="component" value="Unassembled WGS sequence"/>
</dbReference>
<dbReference type="EMBL" id="LTAZ01000001">
    <property type="protein sequence ID" value="KYH27388.1"/>
    <property type="molecule type" value="Genomic_DNA"/>
</dbReference>
<feature type="transmembrane region" description="Helical" evidence="8">
    <location>
        <begin position="980"/>
        <end position="998"/>
    </location>
</feature>
<comment type="subcellular location">
    <subcellularLocation>
        <location evidence="1">Cell membrane</location>
        <topology evidence="1">Multi-pass membrane protein</topology>
    </subcellularLocation>
</comment>
<evidence type="ECO:0000256" key="7">
    <source>
        <dbReference type="SAM" id="MobiDB-lite"/>
    </source>
</evidence>
<feature type="transmembrane region" description="Helical" evidence="8">
    <location>
        <begin position="693"/>
        <end position="713"/>
    </location>
</feature>
<evidence type="ECO:0000256" key="2">
    <source>
        <dbReference type="ARBA" id="ARBA00022475"/>
    </source>
</evidence>
<feature type="domain" description="SSD" evidence="9">
    <location>
        <begin position="535"/>
        <end position="655"/>
    </location>
</feature>
<feature type="region of interest" description="Disordered" evidence="7">
    <location>
        <begin position="128"/>
        <end position="167"/>
    </location>
</feature>
<dbReference type="OrthoDB" id="42357at2157"/>
<keyword evidence="6" id="KW-0175">Coiled coil</keyword>